<dbReference type="PANTHER" id="PTHR30026">
    <property type="entry name" value="OUTER MEMBRANE PROTEIN TOLC"/>
    <property type="match status" value="1"/>
</dbReference>
<keyword evidence="4" id="KW-1134">Transmembrane beta strand</keyword>
<dbReference type="InterPro" id="IPR051906">
    <property type="entry name" value="TolC-like"/>
</dbReference>
<dbReference type="Proteomes" id="UP000831290">
    <property type="component" value="Chromosome"/>
</dbReference>
<evidence type="ECO:0000256" key="2">
    <source>
        <dbReference type="ARBA" id="ARBA00007613"/>
    </source>
</evidence>
<gene>
    <name evidence="9" type="ORF">MQE35_12150</name>
</gene>
<evidence type="ECO:0000256" key="1">
    <source>
        <dbReference type="ARBA" id="ARBA00004442"/>
    </source>
</evidence>
<name>A0A9E6ZTM9_9FLAO</name>
<proteinExistence type="inferred from homology"/>
<evidence type="ECO:0000313" key="10">
    <source>
        <dbReference type="Proteomes" id="UP000831290"/>
    </source>
</evidence>
<comment type="subcellular location">
    <subcellularLocation>
        <location evidence="1">Cell outer membrane</location>
    </subcellularLocation>
</comment>
<evidence type="ECO:0000256" key="6">
    <source>
        <dbReference type="ARBA" id="ARBA00023136"/>
    </source>
</evidence>
<evidence type="ECO:0000256" key="8">
    <source>
        <dbReference type="SAM" id="SignalP"/>
    </source>
</evidence>
<dbReference type="EMBL" id="CP094358">
    <property type="protein sequence ID" value="UOB16486.1"/>
    <property type="molecule type" value="Genomic_DNA"/>
</dbReference>
<keyword evidence="7" id="KW-0998">Cell outer membrane</keyword>
<keyword evidence="8" id="KW-0732">Signal</keyword>
<dbReference type="KEGG" id="fbm:MQE35_12150"/>
<accession>A0A9E6ZTM9</accession>
<dbReference type="RefSeq" id="WP_255841676.1">
    <property type="nucleotide sequence ID" value="NZ_CP094358.1"/>
</dbReference>
<keyword evidence="6" id="KW-0472">Membrane</keyword>
<dbReference type="GO" id="GO:0009279">
    <property type="term" value="C:cell outer membrane"/>
    <property type="evidence" value="ECO:0007669"/>
    <property type="project" value="UniProtKB-SubCell"/>
</dbReference>
<keyword evidence="10" id="KW-1185">Reference proteome</keyword>
<evidence type="ECO:0000256" key="4">
    <source>
        <dbReference type="ARBA" id="ARBA00022452"/>
    </source>
</evidence>
<protein>
    <submittedName>
        <fullName evidence="9">TolC family protein</fullName>
    </submittedName>
</protein>
<sequence>MKKIGIILLSILTCNLLFSQQLDLFIEEALRNNPELQKFELTYNIALEKVNEVNNFPNTEFSAGYFVSEPETRTGAQKAKASVRQMIPWFGSVKARENYAKSLANTEYEDFIIAKRRLISSVSRSYYNLYAFKEKQQVLSENISLLNTYEKIALTLVEVGKASAVDVLKLQLRQNELIKQKQLLEQDFMAEKTRFNKLLNRNASLAVEIADSLMLPVDDKILTIDSLKIHPELIKFDKLYESVEKAELLNQKEGNPMIGFGLDYITVEERPDMNFSENGKDIVMPMVSLSIPVFNNKYASKSKQNKLQQQALTAGKQSRLNDLETMLDQAIKNQTSARISYRIQEENIKKVKKAEEILLKNYETGTVNFNDILDIQELQLKIQINLIESLKNYYLQTIIINYLID</sequence>
<comment type="similarity">
    <text evidence="2">Belongs to the outer membrane factor (OMF) (TC 1.B.17) family.</text>
</comment>
<evidence type="ECO:0000256" key="5">
    <source>
        <dbReference type="ARBA" id="ARBA00022692"/>
    </source>
</evidence>
<organism evidence="9 10">
    <name type="scientific">Abyssalbus ytuae</name>
    <dbReference type="NCBI Taxonomy" id="2926907"/>
    <lineage>
        <taxon>Bacteria</taxon>
        <taxon>Pseudomonadati</taxon>
        <taxon>Bacteroidota</taxon>
        <taxon>Flavobacteriia</taxon>
        <taxon>Flavobacteriales</taxon>
        <taxon>Flavobacteriaceae</taxon>
        <taxon>Abyssalbus</taxon>
    </lineage>
</organism>
<dbReference type="Pfam" id="PF02321">
    <property type="entry name" value="OEP"/>
    <property type="match status" value="1"/>
</dbReference>
<evidence type="ECO:0000256" key="3">
    <source>
        <dbReference type="ARBA" id="ARBA00022448"/>
    </source>
</evidence>
<dbReference type="GO" id="GO:0015562">
    <property type="term" value="F:efflux transmembrane transporter activity"/>
    <property type="evidence" value="ECO:0007669"/>
    <property type="project" value="InterPro"/>
</dbReference>
<dbReference type="GO" id="GO:0015288">
    <property type="term" value="F:porin activity"/>
    <property type="evidence" value="ECO:0007669"/>
    <property type="project" value="TreeGrafter"/>
</dbReference>
<dbReference type="InterPro" id="IPR003423">
    <property type="entry name" value="OMP_efflux"/>
</dbReference>
<dbReference type="PANTHER" id="PTHR30026:SF20">
    <property type="entry name" value="OUTER MEMBRANE PROTEIN TOLC"/>
    <property type="match status" value="1"/>
</dbReference>
<reference evidence="9" key="1">
    <citation type="submission" date="2022-03" db="EMBL/GenBank/DDBJ databases">
        <title>Description of Abyssus ytuae gen. nov., sp. nov., a novel member of the family Flavobacteriaceae isolated from the sediment of Mariana Trench.</title>
        <authorList>
            <person name="Zhang J."/>
            <person name="Xu X."/>
        </authorList>
    </citation>
    <scope>NUCLEOTIDE SEQUENCE</scope>
    <source>
        <strain evidence="9">MT3330</strain>
    </source>
</reference>
<dbReference type="SUPFAM" id="SSF56954">
    <property type="entry name" value="Outer membrane efflux proteins (OEP)"/>
    <property type="match status" value="1"/>
</dbReference>
<keyword evidence="5" id="KW-0812">Transmembrane</keyword>
<dbReference type="GO" id="GO:1990281">
    <property type="term" value="C:efflux pump complex"/>
    <property type="evidence" value="ECO:0007669"/>
    <property type="project" value="TreeGrafter"/>
</dbReference>
<dbReference type="Gene3D" id="1.20.1600.10">
    <property type="entry name" value="Outer membrane efflux proteins (OEP)"/>
    <property type="match status" value="1"/>
</dbReference>
<evidence type="ECO:0000256" key="7">
    <source>
        <dbReference type="ARBA" id="ARBA00023237"/>
    </source>
</evidence>
<evidence type="ECO:0000313" key="9">
    <source>
        <dbReference type="EMBL" id="UOB16486.1"/>
    </source>
</evidence>
<feature type="chain" id="PRO_5039547245" evidence="8">
    <location>
        <begin position="20"/>
        <end position="405"/>
    </location>
</feature>
<dbReference type="AlphaFoldDB" id="A0A9E6ZTM9"/>
<feature type="signal peptide" evidence="8">
    <location>
        <begin position="1"/>
        <end position="19"/>
    </location>
</feature>
<keyword evidence="3" id="KW-0813">Transport</keyword>